<sequence>MCCIRFAKLCPSPCSKMKSTNRPIMITKTYTSFFKELAKNNNKEWFHTNKKRYEIEVKNPFLKLLEELIPALTEWDHRILADPKKAMFRINRDVRFSKDKTPYHTILKAGFSPNGKKSVLPGYYLGIDAENIHVGGGLFMLHPPELKKVREHIADDPEVLIKLVSDTSFTQNFGKLKGEKAKRLDKSLLPVAEKTDLIYHKQFYAMAEFPLEPFYESSKLQDEVLSHFEAIKPLNTYLGQALD</sequence>
<name>A0ABY2WJK9_9FLAO</name>
<comment type="caution">
    <text evidence="1">The sequence shown here is derived from an EMBL/GenBank/DDBJ whole genome shotgun (WGS) entry which is preliminary data.</text>
</comment>
<organism evidence="1 2">
    <name type="scientific">Flagellimonas algicola</name>
    <dbReference type="NCBI Taxonomy" id="2583815"/>
    <lineage>
        <taxon>Bacteria</taxon>
        <taxon>Pseudomonadati</taxon>
        <taxon>Bacteroidota</taxon>
        <taxon>Flavobacteriia</taxon>
        <taxon>Flavobacteriales</taxon>
        <taxon>Flavobacteriaceae</taxon>
        <taxon>Flagellimonas</taxon>
    </lineage>
</organism>
<protein>
    <submittedName>
        <fullName evidence="1">DUF2461 domain-containing protein</fullName>
    </submittedName>
</protein>
<gene>
    <name evidence="1" type="ORF">FGG15_12635</name>
</gene>
<accession>A0ABY2WJK9</accession>
<evidence type="ECO:0000313" key="1">
    <source>
        <dbReference type="EMBL" id="TMU55029.1"/>
    </source>
</evidence>
<keyword evidence="2" id="KW-1185">Reference proteome</keyword>
<dbReference type="EMBL" id="VCNI01000002">
    <property type="protein sequence ID" value="TMU55029.1"/>
    <property type="molecule type" value="Genomic_DNA"/>
</dbReference>
<dbReference type="PIRSF" id="PIRSF028451">
    <property type="entry name" value="UCP028451"/>
    <property type="match status" value="1"/>
</dbReference>
<dbReference type="Proteomes" id="UP000751614">
    <property type="component" value="Unassembled WGS sequence"/>
</dbReference>
<dbReference type="PANTHER" id="PTHR36452">
    <property type="entry name" value="CHROMOSOME 12, WHOLE GENOME SHOTGUN SEQUENCE"/>
    <property type="match status" value="1"/>
</dbReference>
<dbReference type="Pfam" id="PF09365">
    <property type="entry name" value="DUF2461"/>
    <property type="match status" value="1"/>
</dbReference>
<dbReference type="InterPro" id="IPR012808">
    <property type="entry name" value="CHP02453"/>
</dbReference>
<proteinExistence type="predicted"/>
<reference evidence="1 2" key="1">
    <citation type="submission" date="2019-05" db="EMBL/GenBank/DDBJ databases">
        <title>Flagellimonas sp. AsT0115, sp. nov., isolated from a marine red algae, Asparagopsis taxiformis.</title>
        <authorList>
            <person name="Kim J."/>
            <person name="Jeong S.E."/>
            <person name="Jeon C.O."/>
        </authorList>
    </citation>
    <scope>NUCLEOTIDE SEQUENCE [LARGE SCALE GENOMIC DNA]</scope>
    <source>
        <strain evidence="1 2">AsT0115</strain>
    </source>
</reference>
<dbReference type="PANTHER" id="PTHR36452:SF1">
    <property type="entry name" value="DUF2461 DOMAIN-CONTAINING PROTEIN"/>
    <property type="match status" value="1"/>
</dbReference>
<evidence type="ECO:0000313" key="2">
    <source>
        <dbReference type="Proteomes" id="UP000751614"/>
    </source>
</evidence>
<dbReference type="InterPro" id="IPR015996">
    <property type="entry name" value="UCP028451"/>
</dbReference>
<dbReference type="NCBIfam" id="TIGR02453">
    <property type="entry name" value="TIGR02453 family protein"/>
    <property type="match status" value="1"/>
</dbReference>